<gene>
    <name evidence="1" type="ORF">A0H81_11251</name>
</gene>
<accession>A0A1C7LWZ9</accession>
<dbReference type="EMBL" id="LUGG01000019">
    <property type="protein sequence ID" value="OBZ68637.1"/>
    <property type="molecule type" value="Genomic_DNA"/>
</dbReference>
<reference evidence="1 2" key="1">
    <citation type="submission" date="2016-03" db="EMBL/GenBank/DDBJ databases">
        <title>Whole genome sequencing of Grifola frondosa 9006-11.</title>
        <authorList>
            <person name="Min B."/>
            <person name="Park H."/>
            <person name="Kim J.-G."/>
            <person name="Cho H."/>
            <person name="Oh Y.-L."/>
            <person name="Kong W.-S."/>
            <person name="Choi I.-G."/>
        </authorList>
    </citation>
    <scope>NUCLEOTIDE SEQUENCE [LARGE SCALE GENOMIC DNA]</scope>
    <source>
        <strain evidence="1 2">9006-11</strain>
    </source>
</reference>
<keyword evidence="2" id="KW-1185">Reference proteome</keyword>
<name>A0A1C7LWZ9_GRIFR</name>
<protein>
    <submittedName>
        <fullName evidence="1">Uncharacterized protein</fullName>
    </submittedName>
</protein>
<dbReference type="Proteomes" id="UP000092993">
    <property type="component" value="Unassembled WGS sequence"/>
</dbReference>
<evidence type="ECO:0000313" key="2">
    <source>
        <dbReference type="Proteomes" id="UP000092993"/>
    </source>
</evidence>
<evidence type="ECO:0000313" key="1">
    <source>
        <dbReference type="EMBL" id="OBZ68637.1"/>
    </source>
</evidence>
<comment type="caution">
    <text evidence="1">The sequence shown here is derived from an EMBL/GenBank/DDBJ whole genome shotgun (WGS) entry which is preliminary data.</text>
</comment>
<sequence length="131" mass="14623">MVLSRLRDGSFGISLESLQTVQQGAELRNSEMDILLIFHSHPGSDRNTYMRTALSNAFQGIPVEDALDPHFISFSLSIPFVVFVSLRHSTAQLTRDGTAETDSLEYVFRITEKSTYYLGHTWSSSLAYSAA</sequence>
<dbReference type="AlphaFoldDB" id="A0A1C7LWZ9"/>
<proteinExistence type="predicted"/>
<organism evidence="1 2">
    <name type="scientific">Grifola frondosa</name>
    <name type="common">Maitake</name>
    <name type="synonym">Polyporus frondosus</name>
    <dbReference type="NCBI Taxonomy" id="5627"/>
    <lineage>
        <taxon>Eukaryota</taxon>
        <taxon>Fungi</taxon>
        <taxon>Dikarya</taxon>
        <taxon>Basidiomycota</taxon>
        <taxon>Agaricomycotina</taxon>
        <taxon>Agaricomycetes</taxon>
        <taxon>Polyporales</taxon>
        <taxon>Grifolaceae</taxon>
        <taxon>Grifola</taxon>
    </lineage>
</organism>